<protein>
    <submittedName>
        <fullName evidence="2">Uncharacterized protein</fullName>
    </submittedName>
</protein>
<dbReference type="Proteomes" id="UP000203482">
    <property type="component" value="Segment"/>
</dbReference>
<feature type="transmembrane region" description="Helical" evidence="1">
    <location>
        <begin position="12"/>
        <end position="37"/>
    </location>
</feature>
<name>V9XPV0_9ABAC</name>
<keyword evidence="1" id="KW-0472">Membrane</keyword>
<evidence type="ECO:0000313" key="2">
    <source>
        <dbReference type="EMBL" id="AHD25547.1"/>
    </source>
</evidence>
<gene>
    <name evidence="2" type="ORF">chmu60</name>
</gene>
<keyword evidence="1" id="KW-0812">Transmembrane</keyword>
<accession>V9XPV0</accession>
<dbReference type="RefSeq" id="YP_008992152.1">
    <property type="nucleotide sequence ID" value="NC_023177.1"/>
</dbReference>
<evidence type="ECO:0000256" key="1">
    <source>
        <dbReference type="SAM" id="Phobius"/>
    </source>
</evidence>
<dbReference type="KEGG" id="vg:18126121"/>
<keyword evidence="1" id="KW-1133">Transmembrane helix</keyword>
<evidence type="ECO:0000313" key="3">
    <source>
        <dbReference type="Proteomes" id="UP000203482"/>
    </source>
</evidence>
<sequence length="60" mass="7362">MMKIKNFVITHVFIFVWMIIIVRIFIYKIVSIFIYIITILNFKRFQFNVILQSVLINAFF</sequence>
<reference evidence="2 3" key="1">
    <citation type="journal article" date="2014" name="Genome Announc.">
        <title>Genome Sequence of an Alphabaculovirus Isolated from Choristoneura murinana.</title>
        <authorList>
            <person name="Rohrmann G.F."/>
            <person name="Erlandson M.A."/>
            <person name="Theilmann D.A."/>
        </authorList>
    </citation>
    <scope>NUCLEOTIDE SEQUENCE [LARGE SCALE GENOMIC DNA]</scope>
    <source>
        <strain evidence="2 3">Darmstadt</strain>
    </source>
</reference>
<dbReference type="EMBL" id="KF894742">
    <property type="protein sequence ID" value="AHD25547.1"/>
    <property type="molecule type" value="Genomic_DNA"/>
</dbReference>
<proteinExistence type="predicted"/>
<keyword evidence="3" id="KW-1185">Reference proteome</keyword>
<dbReference type="GeneID" id="18126121"/>
<organism evidence="2 3">
    <name type="scientific">Choristoneura murinana nucleopolyhedrovirus</name>
    <dbReference type="NCBI Taxonomy" id="1987479"/>
    <lineage>
        <taxon>Viruses</taxon>
        <taxon>Viruses incertae sedis</taxon>
        <taxon>Naldaviricetes</taxon>
        <taxon>Lefavirales</taxon>
        <taxon>Baculoviridae</taxon>
        <taxon>Alphabaculovirus</taxon>
        <taxon>Alphabaculovirus chomurinanae</taxon>
    </lineage>
</organism>